<accession>A5BDG4</accession>
<evidence type="ECO:0000259" key="1">
    <source>
        <dbReference type="Pfam" id="PF03732"/>
    </source>
</evidence>
<proteinExistence type="predicted"/>
<dbReference type="PANTHER" id="PTHR33240:SF8">
    <property type="entry name" value="OS03G0439900 PROTEIN"/>
    <property type="match status" value="1"/>
</dbReference>
<dbReference type="EMBL" id="AM455422">
    <property type="protein sequence ID" value="CAN67790.1"/>
    <property type="molecule type" value="Genomic_DNA"/>
</dbReference>
<dbReference type="InterPro" id="IPR021109">
    <property type="entry name" value="Peptidase_aspartic_dom_sf"/>
</dbReference>
<reference evidence="2" key="1">
    <citation type="journal article" date="2007" name="PLoS ONE">
        <title>The first genome sequence of an elite grapevine cultivar (Pinot noir Vitis vinifera L.): coping with a highly heterozygous genome.</title>
        <authorList>
            <person name="Velasco R."/>
            <person name="Zharkikh A."/>
            <person name="Troggio M."/>
            <person name="Cartwright D.A."/>
            <person name="Cestaro A."/>
            <person name="Pruss D."/>
            <person name="Pindo M."/>
            <person name="FitzGerald L.M."/>
            <person name="Vezzulli S."/>
            <person name="Reid J."/>
            <person name="Malacarne G."/>
            <person name="Iliev D."/>
            <person name="Coppola G."/>
            <person name="Wardell B."/>
            <person name="Micheletti D."/>
            <person name="Macalma T."/>
            <person name="Facci M."/>
            <person name="Mitchell J.T."/>
            <person name="Perazzolli M."/>
            <person name="Eldredge G."/>
            <person name="Gatto P."/>
            <person name="Oyzerski R."/>
            <person name="Moretto M."/>
            <person name="Gutin N."/>
            <person name="Stefanini M."/>
            <person name="Chen Y."/>
            <person name="Segala C."/>
            <person name="Davenport C."/>
            <person name="Dematte L."/>
            <person name="Mraz A."/>
            <person name="Battilana J."/>
            <person name="Stormo K."/>
            <person name="Costa F."/>
            <person name="Tao Q."/>
            <person name="Si-Ammour A."/>
            <person name="Harkins T."/>
            <person name="Lackey A."/>
            <person name="Perbost C."/>
            <person name="Taillon B."/>
            <person name="Stella A."/>
            <person name="Solovyev V."/>
            <person name="Fawcett J.A."/>
            <person name="Sterck L."/>
            <person name="Vandepoele K."/>
            <person name="Grando S.M."/>
            <person name="Toppo S."/>
            <person name="Moser C."/>
            <person name="Lanchbury J."/>
            <person name="Bogden R."/>
            <person name="Skolnick M."/>
            <person name="Sgaramella V."/>
            <person name="Bhatnagar S.K."/>
            <person name="Fontana P."/>
            <person name="Gutin A."/>
            <person name="Van de Peer Y."/>
            <person name="Salamini F."/>
            <person name="Viola R."/>
        </authorList>
    </citation>
    <scope>NUCLEOTIDE SEQUENCE</scope>
</reference>
<gene>
    <name evidence="2" type="ORF">VITISV_041882</name>
</gene>
<dbReference type="PANTHER" id="PTHR33240">
    <property type="entry name" value="OS08G0508500 PROTEIN"/>
    <property type="match status" value="1"/>
</dbReference>
<protein>
    <recommendedName>
        <fullName evidence="1">Retrotransposon gag domain-containing protein</fullName>
    </recommendedName>
</protein>
<dbReference type="CDD" id="cd00303">
    <property type="entry name" value="retropepsin_like"/>
    <property type="match status" value="1"/>
</dbReference>
<organism evidence="2">
    <name type="scientific">Vitis vinifera</name>
    <name type="common">Grape</name>
    <dbReference type="NCBI Taxonomy" id="29760"/>
    <lineage>
        <taxon>Eukaryota</taxon>
        <taxon>Viridiplantae</taxon>
        <taxon>Streptophyta</taxon>
        <taxon>Embryophyta</taxon>
        <taxon>Tracheophyta</taxon>
        <taxon>Spermatophyta</taxon>
        <taxon>Magnoliopsida</taxon>
        <taxon>eudicotyledons</taxon>
        <taxon>Gunneridae</taxon>
        <taxon>Pentapetalae</taxon>
        <taxon>rosids</taxon>
        <taxon>Vitales</taxon>
        <taxon>Vitaceae</taxon>
        <taxon>Viteae</taxon>
        <taxon>Vitis</taxon>
    </lineage>
</organism>
<feature type="domain" description="Retrotransposon gag" evidence="1">
    <location>
        <begin position="38"/>
        <end position="101"/>
    </location>
</feature>
<name>A5BDG4_VITVI</name>
<dbReference type="AlphaFoldDB" id="A5BDG4"/>
<dbReference type="Gene3D" id="2.40.70.10">
    <property type="entry name" value="Acid Proteases"/>
    <property type="match status" value="1"/>
</dbReference>
<sequence length="387" mass="43137">MGYALALSITNPQEGSSYQSSPHTTGPTNIRNDALLCKVFPASLQGQALSWFHRLSMNSVDNFQDLSEAFVEQYMCSTRHKQNISTMQNIKLQENESLREFNLTAWTLSSKSLSGVSTRACLSSSPSLKSPLVTMDDLFKRANKYSMLKDDVCAATQQILVTSQPTKNDAVRNPKIVSQRRQVMINYIHGGPLDEEYNFKQKRQRLLRAASVREQVSFVRPGLTSGNTCPINGVITFPPVDSNRIFDFDVRRILVDPSSSTDLLQVSVIKQMGFSPSNMEKPGWILSGFNGASTTSLGNIVLPVQADPVTLNVQFSIVEDLSPFNAILGSTLLHGMKVIPSTYHQMVSYLTEDRQINLYDSQLPARQCYPTEIPQQPPQFTELGKEE</sequence>
<evidence type="ECO:0000313" key="2">
    <source>
        <dbReference type="EMBL" id="CAN67790.1"/>
    </source>
</evidence>
<dbReference type="Pfam" id="PF03732">
    <property type="entry name" value="Retrotrans_gag"/>
    <property type="match status" value="1"/>
</dbReference>
<dbReference type="InterPro" id="IPR005162">
    <property type="entry name" value="Retrotrans_gag_dom"/>
</dbReference>